<dbReference type="Pfam" id="PF02365">
    <property type="entry name" value="NAM"/>
    <property type="match status" value="1"/>
</dbReference>
<evidence type="ECO:0000313" key="7">
    <source>
        <dbReference type="EMBL" id="WVZ51611.1"/>
    </source>
</evidence>
<keyword evidence="2" id="KW-0238">DNA-binding</keyword>
<dbReference type="EMBL" id="CP144745">
    <property type="protein sequence ID" value="WVZ51611.1"/>
    <property type="molecule type" value="Genomic_DNA"/>
</dbReference>
<evidence type="ECO:0000256" key="4">
    <source>
        <dbReference type="ARBA" id="ARBA00023242"/>
    </source>
</evidence>
<feature type="non-terminal residue" evidence="7">
    <location>
        <position position="1"/>
    </location>
</feature>
<dbReference type="PROSITE" id="PS51005">
    <property type="entry name" value="NAC"/>
    <property type="match status" value="1"/>
</dbReference>
<dbReference type="PANTHER" id="PTHR31719:SF177">
    <property type="entry name" value="OS11G0512600 PROTEIN"/>
    <property type="match status" value="1"/>
</dbReference>
<evidence type="ECO:0000256" key="2">
    <source>
        <dbReference type="ARBA" id="ARBA00023125"/>
    </source>
</evidence>
<proteinExistence type="predicted"/>
<dbReference type="Gene3D" id="2.170.150.80">
    <property type="entry name" value="NAC domain"/>
    <property type="match status" value="1"/>
</dbReference>
<dbReference type="InterPro" id="IPR036093">
    <property type="entry name" value="NAC_dom_sf"/>
</dbReference>
<sequence>MGVNRAYPELPDRTESPQVPHTTTMAFSQPIVSGVPIKVDPGFKFKPTDEEIMVRYLRPRAMNLPLPSPIIVDADIIGHNPWDLVPEGTMEKYFFSQRVRRWPHGNRCNRAGGDGHWRASGKDVPIFCNSINGAAPLMVGMKRTMVFYQGKSGVGENTEWVMQEYSLVEAGLTPYRVMRPNGTNNLGESSSNAKVLTKKSDDMSEAVPNATANLPKIPIIIKPDESWVVRRIYKKKRRTPRVIPRCYNTVEGEKVSFIDFLGQGIFEETASSGSGDLIEKAPTSGSR</sequence>
<gene>
    <name evidence="7" type="ORF">U9M48_002740</name>
</gene>
<dbReference type="Proteomes" id="UP001341281">
    <property type="component" value="Chromosome 01"/>
</dbReference>
<keyword evidence="3" id="KW-0804">Transcription</keyword>
<protein>
    <recommendedName>
        <fullName evidence="6">NAC domain-containing protein</fullName>
    </recommendedName>
</protein>
<dbReference type="PANTHER" id="PTHR31719">
    <property type="entry name" value="NAC TRANSCRIPTION FACTOR 56"/>
    <property type="match status" value="1"/>
</dbReference>
<evidence type="ECO:0000256" key="1">
    <source>
        <dbReference type="ARBA" id="ARBA00023015"/>
    </source>
</evidence>
<feature type="region of interest" description="Disordered" evidence="5">
    <location>
        <begin position="1"/>
        <end position="21"/>
    </location>
</feature>
<dbReference type="GO" id="GO:0006355">
    <property type="term" value="P:regulation of DNA-templated transcription"/>
    <property type="evidence" value="ECO:0007669"/>
    <property type="project" value="InterPro"/>
</dbReference>
<dbReference type="InterPro" id="IPR003441">
    <property type="entry name" value="NAC-dom"/>
</dbReference>
<evidence type="ECO:0000256" key="3">
    <source>
        <dbReference type="ARBA" id="ARBA00023163"/>
    </source>
</evidence>
<dbReference type="GO" id="GO:0003677">
    <property type="term" value="F:DNA binding"/>
    <property type="evidence" value="ECO:0007669"/>
    <property type="project" value="UniProtKB-KW"/>
</dbReference>
<accession>A0AAQ3PKB4</accession>
<dbReference type="AlphaFoldDB" id="A0AAQ3PKB4"/>
<keyword evidence="8" id="KW-1185">Reference proteome</keyword>
<dbReference type="GO" id="GO:0048731">
    <property type="term" value="P:system development"/>
    <property type="evidence" value="ECO:0007669"/>
    <property type="project" value="TreeGrafter"/>
</dbReference>
<evidence type="ECO:0000313" key="8">
    <source>
        <dbReference type="Proteomes" id="UP001341281"/>
    </source>
</evidence>
<evidence type="ECO:0000256" key="5">
    <source>
        <dbReference type="SAM" id="MobiDB-lite"/>
    </source>
</evidence>
<keyword evidence="1" id="KW-0805">Transcription regulation</keyword>
<dbReference type="SUPFAM" id="SSF101941">
    <property type="entry name" value="NAC domain"/>
    <property type="match status" value="1"/>
</dbReference>
<organism evidence="7 8">
    <name type="scientific">Paspalum notatum var. saurae</name>
    <dbReference type="NCBI Taxonomy" id="547442"/>
    <lineage>
        <taxon>Eukaryota</taxon>
        <taxon>Viridiplantae</taxon>
        <taxon>Streptophyta</taxon>
        <taxon>Embryophyta</taxon>
        <taxon>Tracheophyta</taxon>
        <taxon>Spermatophyta</taxon>
        <taxon>Magnoliopsida</taxon>
        <taxon>Liliopsida</taxon>
        <taxon>Poales</taxon>
        <taxon>Poaceae</taxon>
        <taxon>PACMAD clade</taxon>
        <taxon>Panicoideae</taxon>
        <taxon>Andropogonodae</taxon>
        <taxon>Paspaleae</taxon>
        <taxon>Paspalinae</taxon>
        <taxon>Paspalum</taxon>
    </lineage>
</organism>
<feature type="domain" description="NAC" evidence="6">
    <location>
        <begin position="39"/>
        <end position="235"/>
    </location>
</feature>
<evidence type="ECO:0000259" key="6">
    <source>
        <dbReference type="PROSITE" id="PS51005"/>
    </source>
</evidence>
<keyword evidence="4" id="KW-0539">Nucleus</keyword>
<reference evidence="7 8" key="1">
    <citation type="submission" date="2024-02" db="EMBL/GenBank/DDBJ databases">
        <title>High-quality chromosome-scale genome assembly of Pensacola bahiagrass (Paspalum notatum Flugge var. saurae).</title>
        <authorList>
            <person name="Vega J.M."/>
            <person name="Podio M."/>
            <person name="Orjuela J."/>
            <person name="Siena L.A."/>
            <person name="Pessino S.C."/>
            <person name="Combes M.C."/>
            <person name="Mariac C."/>
            <person name="Albertini E."/>
            <person name="Pupilli F."/>
            <person name="Ortiz J.P.A."/>
            <person name="Leblanc O."/>
        </authorList>
    </citation>
    <scope>NUCLEOTIDE SEQUENCE [LARGE SCALE GENOMIC DNA]</scope>
    <source>
        <strain evidence="7">R1</strain>
        <tissue evidence="7">Leaf</tissue>
    </source>
</reference>
<name>A0AAQ3PKB4_PASNO</name>